<dbReference type="PANTHER" id="PTHR43747">
    <property type="entry name" value="FAD-BINDING PROTEIN"/>
    <property type="match status" value="1"/>
</dbReference>
<evidence type="ECO:0000313" key="4">
    <source>
        <dbReference type="EMBL" id="GBF59329.1"/>
    </source>
</evidence>
<feature type="binding site" evidence="2">
    <location>
        <begin position="17"/>
        <end position="20"/>
    </location>
    <ligand>
        <name>FAD</name>
        <dbReference type="ChEBI" id="CHEBI:57692"/>
    </ligand>
</feature>
<dbReference type="Gene3D" id="3.50.50.60">
    <property type="entry name" value="FAD/NAD(P)-binding domain"/>
    <property type="match status" value="1"/>
</dbReference>
<dbReference type="SUPFAM" id="SSF51905">
    <property type="entry name" value="FAD/NAD(P)-binding domain"/>
    <property type="match status" value="1"/>
</dbReference>
<feature type="binding site" evidence="2">
    <location>
        <position position="189"/>
    </location>
    <ligand>
        <name>FAD</name>
        <dbReference type="ChEBI" id="CHEBI:57692"/>
    </ligand>
</feature>
<keyword evidence="3" id="KW-0812">Transmembrane</keyword>
<evidence type="ECO:0000256" key="1">
    <source>
        <dbReference type="PIRSR" id="PIRSR011396-1"/>
    </source>
</evidence>
<keyword evidence="2" id="KW-0547">Nucleotide-binding</keyword>
<keyword evidence="5" id="KW-1185">Reference proteome</keyword>
<dbReference type="OrthoDB" id="5695497at2"/>
<dbReference type="EMBL" id="BFBR01000012">
    <property type="protein sequence ID" value="GBF59329.1"/>
    <property type="molecule type" value="Genomic_DNA"/>
</dbReference>
<feature type="binding site" evidence="2">
    <location>
        <position position="350"/>
    </location>
    <ligand>
        <name>FAD</name>
        <dbReference type="ChEBI" id="CHEBI:57692"/>
    </ligand>
</feature>
<protein>
    <submittedName>
        <fullName evidence="4">Flavin-dependent tryptophan halogenase PrnA</fullName>
        <ecNumber evidence="4">1.14.19.9</ecNumber>
    </submittedName>
</protein>
<organism evidence="4 5">
    <name type="scientific">Candidatus Phycosocius bacilliformis</name>
    <dbReference type="NCBI Taxonomy" id="1445552"/>
    <lineage>
        <taxon>Bacteria</taxon>
        <taxon>Pseudomonadati</taxon>
        <taxon>Pseudomonadota</taxon>
        <taxon>Alphaproteobacteria</taxon>
        <taxon>Caulobacterales</taxon>
        <taxon>Caulobacterales incertae sedis</taxon>
        <taxon>Candidatus Phycosocius</taxon>
    </lineage>
</organism>
<dbReference type="PANTHER" id="PTHR43747:SF4">
    <property type="entry name" value="FLAVIN-DEPENDENT TRYPTOPHAN HALOGENASE"/>
    <property type="match status" value="1"/>
</dbReference>
<dbReference type="GO" id="GO:0004497">
    <property type="term" value="F:monooxygenase activity"/>
    <property type="evidence" value="ECO:0007669"/>
    <property type="project" value="InterPro"/>
</dbReference>
<proteinExistence type="predicted"/>
<feature type="transmembrane region" description="Helical" evidence="3">
    <location>
        <begin position="12"/>
        <end position="32"/>
    </location>
</feature>
<evidence type="ECO:0000313" key="5">
    <source>
        <dbReference type="Proteomes" id="UP000245086"/>
    </source>
</evidence>
<feature type="binding site" evidence="2">
    <location>
        <position position="346"/>
    </location>
    <ligand>
        <name>L-tryptophan</name>
        <dbReference type="ChEBI" id="CHEBI:57912"/>
    </ligand>
</feature>
<dbReference type="AlphaFoldDB" id="A0A2P2EE35"/>
<keyword evidence="3" id="KW-0472">Membrane</keyword>
<evidence type="ECO:0000256" key="2">
    <source>
        <dbReference type="PIRSR" id="PIRSR011396-2"/>
    </source>
</evidence>
<accession>A0A2P2EE35</accession>
<keyword evidence="4" id="KW-0560">Oxidoreductase</keyword>
<keyword evidence="2" id="KW-0274">FAD</keyword>
<evidence type="ECO:0000256" key="3">
    <source>
        <dbReference type="SAM" id="Phobius"/>
    </source>
</evidence>
<feature type="active site" evidence="1">
    <location>
        <position position="82"/>
    </location>
</feature>
<sequence>MTASTDKRIRSIVIVGGGSAGWMTAAALANTLKRDCRIVLVESDQIGTVGVGEATIPPIRTFNEMLGIDEREFVAKTKGSFKLGIEFVDWGGLGNRYFHPFGPHGRAFDIVGLHHYWLKARAAGDSTAFDDFSMAWALAQRGRFTRPNPDPRHVLSTFDYAYHFDAGLYARLLRDYSEARGVIRHEGKVVSVRQNGETGFVEGVTLENGTELTGDLFIDCSGFRGLLIGETLKVGYQDWTHWLPCDRAVAMPCAKVEGMLPYTRSTAREAGWQWRIPLQHRTGNGYVYCSKFISDDEAEATLRANLDGEVLAGPNRLRFTTGRREKFWEANVVAIGLSSGFLEPLESTSIHLIQAGISKLLALFPQRDFDPLIVNEYNHVAATEFERIRDFLVLHYKLTTRDDSPLWRYCAAMEIPETLQLKIDHFRRYGRHIARDMDLFGQPSWLAVHIGQGNIPEDVDPLFDFRGIDGRDYLAKLKAAMAAAAEQTTSHQAFVDTHCASERVPA</sequence>
<dbReference type="InterPro" id="IPR036188">
    <property type="entry name" value="FAD/NAD-bd_sf"/>
</dbReference>
<dbReference type="Proteomes" id="UP000245086">
    <property type="component" value="Unassembled WGS sequence"/>
</dbReference>
<dbReference type="Pfam" id="PF04820">
    <property type="entry name" value="Trp_halogenase"/>
    <property type="match status" value="1"/>
</dbReference>
<gene>
    <name evidence="4" type="primary">prnA_3</name>
    <name evidence="4" type="ORF">PbB2_03024</name>
</gene>
<keyword evidence="3" id="KW-1133">Transmembrane helix</keyword>
<dbReference type="InterPro" id="IPR033856">
    <property type="entry name" value="Trp_halogen"/>
</dbReference>
<dbReference type="EC" id="1.14.19.9" evidence="4"/>
<dbReference type="GO" id="GO:0000166">
    <property type="term" value="F:nucleotide binding"/>
    <property type="evidence" value="ECO:0007669"/>
    <property type="project" value="UniProtKB-KW"/>
</dbReference>
<name>A0A2P2EE35_9PROT</name>
<keyword evidence="2" id="KW-0285">Flavoprotein</keyword>
<dbReference type="InterPro" id="IPR050816">
    <property type="entry name" value="Flavin-dep_Halogenase_NPB"/>
</dbReference>
<comment type="caution">
    <text evidence="4">The sequence shown here is derived from an EMBL/GenBank/DDBJ whole genome shotgun (WGS) entry which is preliminary data.</text>
</comment>
<feature type="binding site" evidence="2">
    <location>
        <position position="82"/>
    </location>
    <ligand>
        <name>7-chloro-L-tryptophan</name>
        <dbReference type="ChEBI" id="CHEBI:58713"/>
    </ligand>
</feature>
<dbReference type="InterPro" id="IPR006905">
    <property type="entry name" value="Flavin_halogenase"/>
</dbReference>
<dbReference type="PIRSF" id="PIRSF011396">
    <property type="entry name" value="Trp_halogenase"/>
    <property type="match status" value="1"/>
</dbReference>
<dbReference type="RefSeq" id="WP_108986214.1">
    <property type="nucleotide sequence ID" value="NZ_BFBR01000012.1"/>
</dbReference>
<reference evidence="4 5" key="1">
    <citation type="journal article" date="2018" name="Genome Announc.">
        <title>Draft Genome Sequence of "Candidatus Phycosocius bacilliformis," an Alphaproteobacterial Ectosymbiont of the Hydrocarbon-Producing Green Alga Botryococcus braunii.</title>
        <authorList>
            <person name="Tanabe Y."/>
            <person name="Yamaguchi H."/>
            <person name="Watanabe M.M."/>
        </authorList>
    </citation>
    <scope>NUCLEOTIDE SEQUENCE [LARGE SCALE GENOMIC DNA]</scope>
    <source>
        <strain evidence="4 5">BOTRYCO-2</strain>
    </source>
</reference>
<feature type="binding site" evidence="2">
    <location>
        <position position="337"/>
    </location>
    <ligand>
        <name>FAD</name>
        <dbReference type="ChEBI" id="CHEBI:57692"/>
    </ligand>
</feature>